<dbReference type="PROSITE" id="PS51257">
    <property type="entry name" value="PROKAR_LIPOPROTEIN"/>
    <property type="match status" value="1"/>
</dbReference>
<feature type="chain" id="PRO_5005466665" description="Lipoprotein" evidence="2">
    <location>
        <begin position="22"/>
        <end position="331"/>
    </location>
</feature>
<dbReference type="AlphaFoldDB" id="A0A0K1Q030"/>
<keyword evidence="2" id="KW-0732">Signal</keyword>
<evidence type="ECO:0000313" key="3">
    <source>
        <dbReference type="EMBL" id="AKU98996.1"/>
    </source>
</evidence>
<dbReference type="STRING" id="1391654.AKJ09_05660"/>
<proteinExistence type="predicted"/>
<evidence type="ECO:0000256" key="1">
    <source>
        <dbReference type="SAM" id="MobiDB-lite"/>
    </source>
</evidence>
<feature type="signal peptide" evidence="2">
    <location>
        <begin position="1"/>
        <end position="21"/>
    </location>
</feature>
<sequence length="331" mass="33626">MIRSCPLFAIAALVAACGLDAVGSATFENGATPDGGPSSPPPRDSGTSSQDAAPQEPQPCANTAKTCTQSLESGWTTLAVATTDQATCPMNYEITTLEHYGATAGDGACTCGCQIDPSDPPSCAKGKLSGKVGSNQNACDTVTSGTDIDGTGCTALSSATISPFGNYAPLPLYRGKCTSIAQQDESKVVEKAVRACKPSAACEETLCEGDAPTGFDACIIHDGDVACPANSSFTKKTLAGSGTSLTCSGCATCENSATCSDVTLRYYNDAMCNTEIASRPANGTCAPATSNPNKAISRLRYDVTTTGPTCSSTSVPESTLSVTDPKTICCR</sequence>
<dbReference type="Proteomes" id="UP000064967">
    <property type="component" value="Chromosome"/>
</dbReference>
<reference evidence="3 4" key="1">
    <citation type="submission" date="2015-08" db="EMBL/GenBank/DDBJ databases">
        <authorList>
            <person name="Babu N.S."/>
            <person name="Beckwith C.J."/>
            <person name="Beseler K.G."/>
            <person name="Brison A."/>
            <person name="Carone J.V."/>
            <person name="Caskin T.P."/>
            <person name="Diamond M."/>
            <person name="Durham M.E."/>
            <person name="Foxe J.M."/>
            <person name="Go M."/>
            <person name="Henderson B.A."/>
            <person name="Jones I.B."/>
            <person name="McGettigan J.A."/>
            <person name="Micheletti S.J."/>
            <person name="Nasrallah M.E."/>
            <person name="Ortiz D."/>
            <person name="Piller C.R."/>
            <person name="Privatt S.R."/>
            <person name="Schneider S.L."/>
            <person name="Sharp S."/>
            <person name="Smith T.C."/>
            <person name="Stanton J.D."/>
            <person name="Ullery H.E."/>
            <person name="Wilson R.J."/>
            <person name="Serrano M.G."/>
            <person name="Buck G."/>
            <person name="Lee V."/>
            <person name="Wang Y."/>
            <person name="Carvalho R."/>
            <person name="Voegtly L."/>
            <person name="Shi R."/>
            <person name="Duckworth R."/>
            <person name="Johnson A."/>
            <person name="Loviza R."/>
            <person name="Walstead R."/>
            <person name="Shah Z."/>
            <person name="Kiflezghi M."/>
            <person name="Wade K."/>
            <person name="Ball S.L."/>
            <person name="Bradley K.W."/>
            <person name="Asai D.J."/>
            <person name="Bowman C.A."/>
            <person name="Russell D.A."/>
            <person name="Pope W.H."/>
            <person name="Jacobs-Sera D."/>
            <person name="Hendrix R.W."/>
            <person name="Hatfull G.F."/>
        </authorList>
    </citation>
    <scope>NUCLEOTIDE SEQUENCE [LARGE SCALE GENOMIC DNA]</scope>
    <source>
        <strain evidence="3 4">DSM 27648</strain>
    </source>
</reference>
<accession>A0A0K1Q030</accession>
<feature type="region of interest" description="Disordered" evidence="1">
    <location>
        <begin position="28"/>
        <end position="62"/>
    </location>
</feature>
<evidence type="ECO:0000256" key="2">
    <source>
        <dbReference type="SAM" id="SignalP"/>
    </source>
</evidence>
<dbReference type="EMBL" id="CP012333">
    <property type="protein sequence ID" value="AKU98996.1"/>
    <property type="molecule type" value="Genomic_DNA"/>
</dbReference>
<evidence type="ECO:0000313" key="4">
    <source>
        <dbReference type="Proteomes" id="UP000064967"/>
    </source>
</evidence>
<name>A0A0K1Q030_9BACT</name>
<evidence type="ECO:0008006" key="5">
    <source>
        <dbReference type="Google" id="ProtNLM"/>
    </source>
</evidence>
<keyword evidence="4" id="KW-1185">Reference proteome</keyword>
<gene>
    <name evidence="3" type="ORF">AKJ09_05660</name>
</gene>
<dbReference type="KEGG" id="llu:AKJ09_05660"/>
<organism evidence="3 4">
    <name type="scientific">Labilithrix luteola</name>
    <dbReference type="NCBI Taxonomy" id="1391654"/>
    <lineage>
        <taxon>Bacteria</taxon>
        <taxon>Pseudomonadati</taxon>
        <taxon>Myxococcota</taxon>
        <taxon>Polyangia</taxon>
        <taxon>Polyangiales</taxon>
        <taxon>Labilitrichaceae</taxon>
        <taxon>Labilithrix</taxon>
    </lineage>
</organism>
<dbReference type="RefSeq" id="WP_146650207.1">
    <property type="nucleotide sequence ID" value="NZ_CP012333.1"/>
</dbReference>
<protein>
    <recommendedName>
        <fullName evidence="5">Lipoprotein</fullName>
    </recommendedName>
</protein>